<evidence type="ECO:0000313" key="5">
    <source>
        <dbReference type="EMBL" id="KAF2829085.1"/>
    </source>
</evidence>
<dbReference type="Pfam" id="PF13862">
    <property type="entry name" value="BCCIP"/>
    <property type="match status" value="1"/>
</dbReference>
<proteinExistence type="inferred from homology"/>
<dbReference type="AlphaFoldDB" id="A0A6A7A900"/>
<comment type="similarity">
    <text evidence="2 3">Belongs to the BCP1 family.</text>
</comment>
<keyword evidence="3" id="KW-0539">Nucleus</keyword>
<dbReference type="InterPro" id="IPR025602">
    <property type="entry name" value="BCP1_family"/>
</dbReference>
<keyword evidence="3" id="KW-0653">Protein transport</keyword>
<dbReference type="PANTHER" id="PTHR13261:SF0">
    <property type="entry name" value="BRCA2 AND CDKN1A-INTERACTING PROTEIN"/>
    <property type="match status" value="1"/>
</dbReference>
<dbReference type="OrthoDB" id="27543at2759"/>
<dbReference type="Proteomes" id="UP000799424">
    <property type="component" value="Unassembled WGS sequence"/>
</dbReference>
<dbReference type="EMBL" id="MU006221">
    <property type="protein sequence ID" value="KAF2829085.1"/>
    <property type="molecule type" value="Genomic_DNA"/>
</dbReference>
<organism evidence="5 6">
    <name type="scientific">Ophiobolus disseminans</name>
    <dbReference type="NCBI Taxonomy" id="1469910"/>
    <lineage>
        <taxon>Eukaryota</taxon>
        <taxon>Fungi</taxon>
        <taxon>Dikarya</taxon>
        <taxon>Ascomycota</taxon>
        <taxon>Pezizomycotina</taxon>
        <taxon>Dothideomycetes</taxon>
        <taxon>Pleosporomycetidae</taxon>
        <taxon>Pleosporales</taxon>
        <taxon>Pleosporineae</taxon>
        <taxon>Phaeosphaeriaceae</taxon>
        <taxon>Ophiobolus</taxon>
    </lineage>
</organism>
<evidence type="ECO:0000256" key="2">
    <source>
        <dbReference type="ARBA" id="ARBA00006781"/>
    </source>
</evidence>
<protein>
    <recommendedName>
        <fullName evidence="3">Protein BCP1</fullName>
    </recommendedName>
</protein>
<feature type="region of interest" description="Disordered" evidence="4">
    <location>
        <begin position="1"/>
        <end position="32"/>
    </location>
</feature>
<evidence type="ECO:0000256" key="4">
    <source>
        <dbReference type="SAM" id="MobiDB-lite"/>
    </source>
</evidence>
<gene>
    <name evidence="5" type="ORF">CC86DRAFT_345542</name>
</gene>
<dbReference type="PANTHER" id="PTHR13261">
    <property type="entry name" value="BRCA2 AND CDKN1A INTERACTING PROTEIN"/>
    <property type="match status" value="1"/>
</dbReference>
<dbReference type="GO" id="GO:0005634">
    <property type="term" value="C:nucleus"/>
    <property type="evidence" value="ECO:0007669"/>
    <property type="project" value="UniProtKB-SubCell"/>
</dbReference>
<dbReference type="GO" id="GO:0015031">
    <property type="term" value="P:protein transport"/>
    <property type="evidence" value="ECO:0007669"/>
    <property type="project" value="UniProtKB-KW"/>
</dbReference>
<comment type="subcellular location">
    <subcellularLocation>
        <location evidence="3">Nucleus</location>
    </subcellularLocation>
</comment>
<reference evidence="5" key="1">
    <citation type="journal article" date="2020" name="Stud. Mycol.">
        <title>101 Dothideomycetes genomes: a test case for predicting lifestyles and emergence of pathogens.</title>
        <authorList>
            <person name="Haridas S."/>
            <person name="Albert R."/>
            <person name="Binder M."/>
            <person name="Bloem J."/>
            <person name="Labutti K."/>
            <person name="Salamov A."/>
            <person name="Andreopoulos B."/>
            <person name="Baker S."/>
            <person name="Barry K."/>
            <person name="Bills G."/>
            <person name="Bluhm B."/>
            <person name="Cannon C."/>
            <person name="Castanera R."/>
            <person name="Culley D."/>
            <person name="Daum C."/>
            <person name="Ezra D."/>
            <person name="Gonzalez J."/>
            <person name="Henrissat B."/>
            <person name="Kuo A."/>
            <person name="Liang C."/>
            <person name="Lipzen A."/>
            <person name="Lutzoni F."/>
            <person name="Magnuson J."/>
            <person name="Mondo S."/>
            <person name="Nolan M."/>
            <person name="Ohm R."/>
            <person name="Pangilinan J."/>
            <person name="Park H.-J."/>
            <person name="Ramirez L."/>
            <person name="Alfaro M."/>
            <person name="Sun H."/>
            <person name="Tritt A."/>
            <person name="Yoshinaga Y."/>
            <person name="Zwiers L.-H."/>
            <person name="Turgeon B."/>
            <person name="Goodwin S."/>
            <person name="Spatafora J."/>
            <person name="Crous P."/>
            <person name="Grigoriev I."/>
        </authorList>
    </citation>
    <scope>NUCLEOTIDE SEQUENCE</scope>
    <source>
        <strain evidence="5">CBS 113818</strain>
    </source>
</reference>
<evidence type="ECO:0000256" key="3">
    <source>
        <dbReference type="PIRNR" id="PIRNR028983"/>
    </source>
</evidence>
<comment type="function">
    <text evidence="1 3">Involved in nuclear export, actin cytoskeleton organization and vesicular transport.</text>
</comment>
<dbReference type="PIRSF" id="PIRSF028983">
    <property type="entry name" value="BCP1"/>
    <property type="match status" value="1"/>
</dbReference>
<sequence>MAKRKSKADPEDLPDAPDKPKQQDDDDSGSDSDMDMVNVDFEWFDPQPAVDFHGLKTLLRQLLDVDSQLFDLSQLTDLILSQPTLGSTVKVDGNETDPYAFLTVLNLKTHKQQDSKVIQDLTTYLSRKSGPILPDLPALLAPSSQAQVGLILTERFINMPHEIVPPMYAMLLEEIAWARDASEPYNFTHYLFLSKCYSEIQSQLPSADAPRTKKAKKATEGEVFYFHPEDEVLHKHALGHGGFEYDTPVDEGASDSKRAFQELGVRPMGHLVLVDAGSFEGAVAGVKAFLSGE</sequence>
<evidence type="ECO:0000256" key="1">
    <source>
        <dbReference type="ARBA" id="ARBA00002688"/>
    </source>
</evidence>
<keyword evidence="3" id="KW-0813">Transport</keyword>
<name>A0A6A7A900_9PLEO</name>
<evidence type="ECO:0000313" key="6">
    <source>
        <dbReference type="Proteomes" id="UP000799424"/>
    </source>
</evidence>
<keyword evidence="6" id="KW-1185">Reference proteome</keyword>
<accession>A0A6A7A900</accession>